<dbReference type="RefSeq" id="WP_127007287.1">
    <property type="nucleotide sequence ID" value="NZ_CAUENZ010000007.1"/>
</dbReference>
<proteinExistence type="predicted"/>
<comment type="caution">
    <text evidence="1">The sequence shown here is derived from an EMBL/GenBank/DDBJ whole genome shotgun (WGS) entry which is preliminary data.</text>
</comment>
<organism evidence="1 2">
    <name type="scientific">Veillonella seminalis</name>
    <dbReference type="NCBI Taxonomy" id="1502943"/>
    <lineage>
        <taxon>Bacteria</taxon>
        <taxon>Bacillati</taxon>
        <taxon>Bacillota</taxon>
        <taxon>Negativicutes</taxon>
        <taxon>Veillonellales</taxon>
        <taxon>Veillonellaceae</taxon>
        <taxon>Veillonella</taxon>
    </lineage>
</organism>
<dbReference type="AlphaFoldDB" id="A0A833CC66"/>
<dbReference type="Proteomes" id="UP000434554">
    <property type="component" value="Unassembled WGS sequence"/>
</dbReference>
<name>A0A833CC66_9FIRM</name>
<gene>
    <name evidence="1" type="ORF">F8R14_05680</name>
</gene>
<reference evidence="1 2" key="1">
    <citation type="submission" date="2019-09" db="EMBL/GenBank/DDBJ databases">
        <title>Draft genome sequence of 3 type strains from the CCUG.</title>
        <authorList>
            <person name="Pineiro-Iglesias B."/>
            <person name="Tunovic T."/>
            <person name="Unosson C."/>
            <person name="Inganas E."/>
            <person name="Ohlen M."/>
            <person name="Cardew S."/>
            <person name="Jensie-Markopoulos S."/>
            <person name="Salva-Serra F."/>
            <person name="Jaen-Luchoro D."/>
            <person name="Karlsson R."/>
            <person name="Svensson-Stadler L."/>
            <person name="Chun J."/>
            <person name="Moore E."/>
        </authorList>
    </citation>
    <scope>NUCLEOTIDE SEQUENCE [LARGE SCALE GENOMIC DNA]</scope>
    <source>
        <strain evidence="1 2">CCUG 65427</strain>
    </source>
</reference>
<dbReference type="GeneID" id="83054519"/>
<evidence type="ECO:0000313" key="2">
    <source>
        <dbReference type="Proteomes" id="UP000434554"/>
    </source>
</evidence>
<protein>
    <submittedName>
        <fullName evidence="1">Uncharacterized protein</fullName>
    </submittedName>
</protein>
<sequence length="180" mass="20491">MIKITSIKISGGYYMFQYAKEIEGGGTEYYSLESKDKPRPELITAFLRLKELLLEKFNTLKFGAKYVTVFAVRIKYGGKNCSKDKMSEYKLSGRVDNKESTTCRLETQSIKIGLKKEELANEILQNLVIEGMLYIEGKRAQESLFEEQPERISEPDAEEDEFNEDFIAAADADGRQGAIQ</sequence>
<dbReference type="EMBL" id="WBKH01000005">
    <property type="protein sequence ID" value="KAB1478654.1"/>
    <property type="molecule type" value="Genomic_DNA"/>
</dbReference>
<evidence type="ECO:0000313" key="1">
    <source>
        <dbReference type="EMBL" id="KAB1478654.1"/>
    </source>
</evidence>
<accession>A0A833CC66</accession>